<keyword evidence="3" id="KW-1185">Reference proteome</keyword>
<gene>
    <name evidence="2" type="ORF">AB6A68_00845</name>
</gene>
<protein>
    <submittedName>
        <fullName evidence="2">Alpha/beta hydrolase</fullName>
    </submittedName>
</protein>
<dbReference type="PANTHER" id="PTHR43798">
    <property type="entry name" value="MONOACYLGLYCEROL LIPASE"/>
    <property type="match status" value="1"/>
</dbReference>
<dbReference type="InterPro" id="IPR050266">
    <property type="entry name" value="AB_hydrolase_sf"/>
</dbReference>
<accession>A0ABV3XYK8</accession>
<dbReference type="EMBL" id="JBFSHR010000002">
    <property type="protein sequence ID" value="MEX6428392.1"/>
    <property type="molecule type" value="Genomic_DNA"/>
</dbReference>
<dbReference type="PANTHER" id="PTHR43798:SF33">
    <property type="entry name" value="HYDROLASE, PUTATIVE (AFU_ORTHOLOGUE AFUA_2G14860)-RELATED"/>
    <property type="match status" value="1"/>
</dbReference>
<dbReference type="SUPFAM" id="SSF53474">
    <property type="entry name" value="alpha/beta-Hydrolases"/>
    <property type="match status" value="1"/>
</dbReference>
<dbReference type="Proteomes" id="UP001560267">
    <property type="component" value="Unassembled WGS sequence"/>
</dbReference>
<dbReference type="InterPro" id="IPR029058">
    <property type="entry name" value="AB_hydrolase_fold"/>
</dbReference>
<name>A0ABV3XYK8_9ACTN</name>
<dbReference type="RefSeq" id="WP_298386520.1">
    <property type="nucleotide sequence ID" value="NZ_JBFSHR010000002.1"/>
</dbReference>
<evidence type="ECO:0000313" key="2">
    <source>
        <dbReference type="EMBL" id="MEX6428392.1"/>
    </source>
</evidence>
<evidence type="ECO:0000313" key="3">
    <source>
        <dbReference type="Proteomes" id="UP001560267"/>
    </source>
</evidence>
<dbReference type="Pfam" id="PF12697">
    <property type="entry name" value="Abhydrolase_6"/>
    <property type="match status" value="1"/>
</dbReference>
<dbReference type="GO" id="GO:0016787">
    <property type="term" value="F:hydrolase activity"/>
    <property type="evidence" value="ECO:0007669"/>
    <property type="project" value="UniProtKB-KW"/>
</dbReference>
<feature type="domain" description="AB hydrolase-1" evidence="1">
    <location>
        <begin position="12"/>
        <end position="223"/>
    </location>
</feature>
<proteinExistence type="predicted"/>
<dbReference type="Gene3D" id="3.40.50.1820">
    <property type="entry name" value="alpha/beta hydrolase"/>
    <property type="match status" value="1"/>
</dbReference>
<comment type="caution">
    <text evidence="2">The sequence shown here is derived from an EMBL/GenBank/DDBJ whole genome shotgun (WGS) entry which is preliminary data.</text>
</comment>
<reference evidence="2 3" key="1">
    <citation type="submission" date="2024-07" db="EMBL/GenBank/DDBJ databases">
        <title>Draft Genome Sequence of Ferrimicrobium acidiphilum Strain YE2023, Isolated from a Pulp of Bioleach Reactor.</title>
        <authorList>
            <person name="Elkina Y.A."/>
            <person name="Bulaeva A.G."/>
            <person name="Beletsky A.V."/>
            <person name="Mardanov A.V."/>
        </authorList>
    </citation>
    <scope>NUCLEOTIDE SEQUENCE [LARGE SCALE GENOMIC DNA]</scope>
    <source>
        <strain evidence="2 3">YE2023</strain>
    </source>
</reference>
<keyword evidence="2" id="KW-0378">Hydrolase</keyword>
<evidence type="ECO:0000259" key="1">
    <source>
        <dbReference type="Pfam" id="PF12697"/>
    </source>
</evidence>
<organism evidence="2 3">
    <name type="scientific">Ferrimicrobium acidiphilum</name>
    <dbReference type="NCBI Taxonomy" id="121039"/>
    <lineage>
        <taxon>Bacteria</taxon>
        <taxon>Bacillati</taxon>
        <taxon>Actinomycetota</taxon>
        <taxon>Acidimicrobiia</taxon>
        <taxon>Acidimicrobiales</taxon>
        <taxon>Acidimicrobiaceae</taxon>
        <taxon>Ferrimicrobium</taxon>
    </lineage>
</organism>
<sequence length="236" mass="25655">MRSSTMATEFEVVFLHGQPGQKEDFSPVSRWMDPGLWLTCLDRPGWGSNPLGVIGIEANAQWVIDQLRGPRVLLIGHSLGATIAARVAELRPDRVAGLVLIAPPITQTSLMAIDRLLAARIVGHMTSALVAGVALGPRRRSEFQRVRRSFLAEQRHLLDELKRVEDSLALVRCPSVVVAGLRDRVVPLAAMAHAADRLGDARLEVVPAAGHDVMHSAPVATAAIVRGILYEIGLWR</sequence>
<dbReference type="InterPro" id="IPR000073">
    <property type="entry name" value="AB_hydrolase_1"/>
</dbReference>